<dbReference type="InterPro" id="IPR016035">
    <property type="entry name" value="Acyl_Trfase/lysoPLipase"/>
</dbReference>
<dbReference type="GO" id="GO:0019433">
    <property type="term" value="P:triglyceride catabolic process"/>
    <property type="evidence" value="ECO:0007669"/>
    <property type="project" value="TreeGrafter"/>
</dbReference>
<dbReference type="Pfam" id="PF01734">
    <property type="entry name" value="Patatin"/>
    <property type="match status" value="1"/>
</dbReference>
<feature type="active site" description="Nucleophile" evidence="4">
    <location>
        <position position="103"/>
    </location>
</feature>
<feature type="short sequence motif" description="GXGXXG" evidence="4">
    <location>
        <begin position="70"/>
        <end position="75"/>
    </location>
</feature>
<dbReference type="PANTHER" id="PTHR12406">
    <property type="entry name" value="CALCIUM-INDEPENDENT PHOSPHOLIPASE A2 IPLA2 -RELATED"/>
    <property type="match status" value="1"/>
</dbReference>
<feature type="short sequence motif" description="DGA/G" evidence="4">
    <location>
        <begin position="222"/>
        <end position="224"/>
    </location>
</feature>
<evidence type="ECO:0000259" key="6">
    <source>
        <dbReference type="PROSITE" id="PS51635"/>
    </source>
</evidence>
<evidence type="ECO:0000313" key="8">
    <source>
        <dbReference type="Proteomes" id="UP001174136"/>
    </source>
</evidence>
<dbReference type="PROSITE" id="PS51257">
    <property type="entry name" value="PROKAR_LIPOPROTEIN"/>
    <property type="match status" value="1"/>
</dbReference>
<dbReference type="GO" id="GO:0005811">
    <property type="term" value="C:lipid droplet"/>
    <property type="evidence" value="ECO:0007669"/>
    <property type="project" value="TreeGrafter"/>
</dbReference>
<comment type="caution">
    <text evidence="7">The sequence shown here is derived from an EMBL/GenBank/DDBJ whole genome shotgun (WGS) entry which is preliminary data.</text>
</comment>
<dbReference type="Gene3D" id="3.40.1090.10">
    <property type="entry name" value="Cytosolic phospholipase A2 catalytic domain"/>
    <property type="match status" value="1"/>
</dbReference>
<evidence type="ECO:0000256" key="5">
    <source>
        <dbReference type="SAM" id="MobiDB-lite"/>
    </source>
</evidence>
<feature type="region of interest" description="Disordered" evidence="5">
    <location>
        <begin position="500"/>
        <end position="530"/>
    </location>
</feature>
<name>A0AA47MKA2_MERPO</name>
<sequence>MFDLNKEWCVSFAGCGFMGIYYVGAASCVSERLPRFFQQAARIYGASAGSLMSTILTIGVPLDWAVSFAGCGFMGIYYIGAASCISERLPWFFQGASQIYGASSGALIATILSNGISLEKSCLDLMAMAREARKRKLGPLHPAFNLLQIVRDCLLDSLPPDAHVRASGKLCVSLTRVADGKNVIVSEFDTRDELIQVLICSCFIPFYCGLIPPTYRGVRYVDGAISDNLPRCHLKNTVTFSAFAGESDVCPRRGSALSFHEVRFNNVSIHVNAQNMSRVTSTFFPPEPEIMAEICDSGYLDALHFLRDNGLVPSEVPLAGLALNSTCCDPGNASTEETDPSDKPALSSDKEGHWWLKQQLIENLPLDIKRALCEACRQKHASRSLFSQVTGLLRGNVASYLRIPCTLPVESASMLANRLVDWIPELPRDMGWLYGRAGPLHTENQEQDDYNTNTPVRRCTSLPAALDTLTQSGEEFVYPLTPEATPTPTHKHTFTWDTSNIPADQHHPQHHQLSLTPPPTPTLGSSSATGWGSGLGRAVGWFRHMGSEKVWTHKLPES</sequence>
<feature type="domain" description="PNPLA" evidence="6">
    <location>
        <begin position="66"/>
        <end position="235"/>
    </location>
</feature>
<dbReference type="GO" id="GO:0016020">
    <property type="term" value="C:membrane"/>
    <property type="evidence" value="ECO:0007669"/>
    <property type="project" value="TreeGrafter"/>
</dbReference>
<organism evidence="7 8">
    <name type="scientific">Merluccius polli</name>
    <name type="common">Benguela hake</name>
    <name type="synonym">Merluccius cadenati</name>
    <dbReference type="NCBI Taxonomy" id="89951"/>
    <lineage>
        <taxon>Eukaryota</taxon>
        <taxon>Metazoa</taxon>
        <taxon>Chordata</taxon>
        <taxon>Craniata</taxon>
        <taxon>Vertebrata</taxon>
        <taxon>Euteleostomi</taxon>
        <taxon>Actinopterygii</taxon>
        <taxon>Neopterygii</taxon>
        <taxon>Teleostei</taxon>
        <taxon>Neoteleostei</taxon>
        <taxon>Acanthomorphata</taxon>
        <taxon>Zeiogadaria</taxon>
        <taxon>Gadariae</taxon>
        <taxon>Gadiformes</taxon>
        <taxon>Gadoidei</taxon>
        <taxon>Merlucciidae</taxon>
        <taxon>Merluccius</taxon>
    </lineage>
</organism>
<keyword evidence="4" id="KW-0442">Lipid degradation</keyword>
<feature type="short sequence motif" description="GXSXG" evidence="4">
    <location>
        <begin position="101"/>
        <end position="105"/>
    </location>
</feature>
<evidence type="ECO:0000256" key="3">
    <source>
        <dbReference type="ARBA" id="ARBA00023098"/>
    </source>
</evidence>
<dbReference type="Proteomes" id="UP001174136">
    <property type="component" value="Unassembled WGS sequence"/>
</dbReference>
<dbReference type="AlphaFoldDB" id="A0AA47MKA2"/>
<evidence type="ECO:0000256" key="1">
    <source>
        <dbReference type="ARBA" id="ARBA00013279"/>
    </source>
</evidence>
<dbReference type="InterPro" id="IPR002641">
    <property type="entry name" value="PNPLA_dom"/>
</dbReference>
<dbReference type="FunFam" id="3.40.1090.10:FF:000003">
    <property type="entry name" value="Patatin-like phospholipase domain-containing protein 2"/>
    <property type="match status" value="1"/>
</dbReference>
<gene>
    <name evidence="7" type="primary">Pnpla2</name>
    <name evidence="7" type="ORF">N1851_020414</name>
</gene>
<dbReference type="EC" id="3.1.1.3" evidence="1"/>
<evidence type="ECO:0000313" key="7">
    <source>
        <dbReference type="EMBL" id="KAK0141898.1"/>
    </source>
</evidence>
<dbReference type="SUPFAM" id="SSF52151">
    <property type="entry name" value="FabD/lysophospholipase-like"/>
    <property type="match status" value="2"/>
</dbReference>
<dbReference type="GO" id="GO:0055088">
    <property type="term" value="P:lipid homeostasis"/>
    <property type="evidence" value="ECO:0007669"/>
    <property type="project" value="TreeGrafter"/>
</dbReference>
<protein>
    <recommendedName>
        <fullName evidence="1">triacylglycerol lipase</fullName>
        <ecNumber evidence="1">3.1.1.3</ecNumber>
    </recommendedName>
</protein>
<dbReference type="EMBL" id="JAOPHQ010003723">
    <property type="protein sequence ID" value="KAK0141898.1"/>
    <property type="molecule type" value="Genomic_DNA"/>
</dbReference>
<evidence type="ECO:0000256" key="2">
    <source>
        <dbReference type="ARBA" id="ARBA00022801"/>
    </source>
</evidence>
<accession>A0AA47MKA2</accession>
<dbReference type="GO" id="GO:0004806">
    <property type="term" value="F:triacylglycerol lipase activity"/>
    <property type="evidence" value="ECO:0007669"/>
    <property type="project" value="UniProtKB-EC"/>
</dbReference>
<keyword evidence="2 4" id="KW-0378">Hydrolase</keyword>
<keyword evidence="3 4" id="KW-0443">Lipid metabolism</keyword>
<dbReference type="GO" id="GO:0005737">
    <property type="term" value="C:cytoplasm"/>
    <property type="evidence" value="ECO:0007669"/>
    <property type="project" value="TreeGrafter"/>
</dbReference>
<proteinExistence type="predicted"/>
<evidence type="ECO:0000256" key="4">
    <source>
        <dbReference type="PROSITE-ProRule" id="PRU01161"/>
    </source>
</evidence>
<keyword evidence="8" id="KW-1185">Reference proteome</keyword>
<dbReference type="InterPro" id="IPR033562">
    <property type="entry name" value="PLPL"/>
</dbReference>
<reference evidence="7" key="1">
    <citation type="journal article" date="2023" name="Front. Mar. Sci.">
        <title>A new Merluccius polli reference genome to investigate the effects of global change in West African waters.</title>
        <authorList>
            <person name="Mateo J.L."/>
            <person name="Blanco-Fernandez C."/>
            <person name="Garcia-Vazquez E."/>
            <person name="Machado-Schiaffino G."/>
        </authorList>
    </citation>
    <scope>NUCLEOTIDE SEQUENCE</scope>
    <source>
        <strain evidence="7">C29</strain>
        <tissue evidence="7">Fin</tissue>
    </source>
</reference>
<dbReference type="PROSITE" id="PS51635">
    <property type="entry name" value="PNPLA"/>
    <property type="match status" value="1"/>
</dbReference>
<feature type="active site" description="Proton acceptor" evidence="4">
    <location>
        <position position="222"/>
    </location>
</feature>
<dbReference type="PANTHER" id="PTHR12406:SF22">
    <property type="entry name" value="1-ACYLGLYCEROL-3-PHOSPHATE O-ACYLTRANSFERASE PNPLA3"/>
    <property type="match status" value="1"/>
</dbReference>